<name>A0A8J2ZYG2_9BACL</name>
<reference evidence="4" key="1">
    <citation type="journal article" date="2014" name="Int. J. Syst. Evol. Microbiol.">
        <title>Complete genome sequence of Corynebacterium casei LMG S-19264T (=DSM 44701T), isolated from a smear-ripened cheese.</title>
        <authorList>
            <consortium name="US DOE Joint Genome Institute (JGI-PGF)"/>
            <person name="Walter F."/>
            <person name="Albersmeier A."/>
            <person name="Kalinowski J."/>
            <person name="Ruckert C."/>
        </authorList>
    </citation>
    <scope>NUCLEOTIDE SEQUENCE</scope>
    <source>
        <strain evidence="4">CGMCC 1.12777</strain>
    </source>
</reference>
<protein>
    <recommendedName>
        <fullName evidence="3">Sporulation initiation factor Spo0A C-terminal domain-containing protein</fullName>
    </recommendedName>
</protein>
<dbReference type="GO" id="GO:0003700">
    <property type="term" value="F:DNA-binding transcription factor activity"/>
    <property type="evidence" value="ECO:0007669"/>
    <property type="project" value="InterPro"/>
</dbReference>
<dbReference type="InterPro" id="IPR016032">
    <property type="entry name" value="Sig_transdc_resp-reg_C-effctor"/>
</dbReference>
<gene>
    <name evidence="4" type="ORF">GCM10007096_35380</name>
</gene>
<dbReference type="GO" id="GO:0003677">
    <property type="term" value="F:DNA binding"/>
    <property type="evidence" value="ECO:0007669"/>
    <property type="project" value="InterPro"/>
</dbReference>
<dbReference type="Gene3D" id="1.10.10.10">
    <property type="entry name" value="Winged helix-like DNA-binding domain superfamily/Winged helix DNA-binding domain"/>
    <property type="match status" value="1"/>
</dbReference>
<evidence type="ECO:0000313" key="4">
    <source>
        <dbReference type="EMBL" id="GGH86812.1"/>
    </source>
</evidence>
<evidence type="ECO:0000313" key="5">
    <source>
        <dbReference type="Proteomes" id="UP000656813"/>
    </source>
</evidence>
<dbReference type="GO" id="GO:0042173">
    <property type="term" value="P:regulation of sporulation resulting in formation of a cellular spore"/>
    <property type="evidence" value="ECO:0007669"/>
    <property type="project" value="InterPro"/>
</dbReference>
<comment type="caution">
    <text evidence="4">The sequence shown here is derived from an EMBL/GenBank/DDBJ whole genome shotgun (WGS) entry which is preliminary data.</text>
</comment>
<dbReference type="Pfam" id="PF08769">
    <property type="entry name" value="Spo0A_C"/>
    <property type="match status" value="1"/>
</dbReference>
<dbReference type="InterPro" id="IPR036388">
    <property type="entry name" value="WH-like_DNA-bd_sf"/>
</dbReference>
<evidence type="ECO:0000259" key="3">
    <source>
        <dbReference type="Pfam" id="PF08769"/>
    </source>
</evidence>
<accession>A0A8J2ZYG2</accession>
<keyword evidence="1" id="KW-0805">Transcription regulation</keyword>
<dbReference type="AlphaFoldDB" id="A0A8J2ZYG2"/>
<evidence type="ECO:0000256" key="2">
    <source>
        <dbReference type="ARBA" id="ARBA00023163"/>
    </source>
</evidence>
<evidence type="ECO:0000256" key="1">
    <source>
        <dbReference type="ARBA" id="ARBA00023015"/>
    </source>
</evidence>
<reference evidence="4" key="2">
    <citation type="submission" date="2020-09" db="EMBL/GenBank/DDBJ databases">
        <authorList>
            <person name="Sun Q."/>
            <person name="Zhou Y."/>
        </authorList>
    </citation>
    <scope>NUCLEOTIDE SEQUENCE</scope>
    <source>
        <strain evidence="4">CGMCC 1.12777</strain>
    </source>
</reference>
<dbReference type="EMBL" id="BMFV01000035">
    <property type="protein sequence ID" value="GGH86812.1"/>
    <property type="molecule type" value="Genomic_DNA"/>
</dbReference>
<organism evidence="4 5">
    <name type="scientific">Pullulanibacillus pueri</name>
    <dbReference type="NCBI Taxonomy" id="1437324"/>
    <lineage>
        <taxon>Bacteria</taxon>
        <taxon>Bacillati</taxon>
        <taxon>Bacillota</taxon>
        <taxon>Bacilli</taxon>
        <taxon>Bacillales</taxon>
        <taxon>Sporolactobacillaceae</taxon>
        <taxon>Pullulanibacillus</taxon>
    </lineage>
</organism>
<keyword evidence="5" id="KW-1185">Reference proteome</keyword>
<sequence>MIYNFLRVIYLTLTIRHAIELAWNRGDKEAMAPILGSAVIQGNAKPTNSEYLHLIADYIRRNLKER</sequence>
<keyword evidence="2" id="KW-0804">Transcription</keyword>
<dbReference type="GO" id="GO:0005509">
    <property type="term" value="F:calcium ion binding"/>
    <property type="evidence" value="ECO:0007669"/>
    <property type="project" value="InterPro"/>
</dbReference>
<dbReference type="InterPro" id="IPR014879">
    <property type="entry name" value="Spo0A_C"/>
</dbReference>
<dbReference type="SUPFAM" id="SSF46894">
    <property type="entry name" value="C-terminal effector domain of the bipartite response regulators"/>
    <property type="match status" value="1"/>
</dbReference>
<feature type="domain" description="Sporulation initiation factor Spo0A C-terminal" evidence="3">
    <location>
        <begin position="14"/>
        <end position="59"/>
    </location>
</feature>
<proteinExistence type="predicted"/>
<dbReference type="GO" id="GO:0005737">
    <property type="term" value="C:cytoplasm"/>
    <property type="evidence" value="ECO:0007669"/>
    <property type="project" value="InterPro"/>
</dbReference>
<dbReference type="Proteomes" id="UP000656813">
    <property type="component" value="Unassembled WGS sequence"/>
</dbReference>